<sequence length="144" mass="16970">MIICAERLFTVEGFTQACMDAFAAELEIQLGINIEDFDAYLDVARIVLKDQVEEGSDVTSIVEHICEDPRLTDIATSMELWEYIRLNPDFGQYVEFYGSTRRLEDTLFDTFYDRVVRAPERAIRYYFEDEWDMDPFKTDWTLTD</sequence>
<evidence type="ECO:0000313" key="2">
    <source>
        <dbReference type="Proteomes" id="UP000249451"/>
    </source>
</evidence>
<protein>
    <submittedName>
        <fullName evidence="1">Uncharacterized protein</fullName>
    </submittedName>
</protein>
<comment type="caution">
    <text evidence="1">The sequence shown here is derived from an EMBL/GenBank/DDBJ whole genome shotgun (WGS) entry which is preliminary data.</text>
</comment>
<organism evidence="1 2">
    <name type="scientific">Corynebacterium urealyticum</name>
    <dbReference type="NCBI Taxonomy" id="43771"/>
    <lineage>
        <taxon>Bacteria</taxon>
        <taxon>Bacillati</taxon>
        <taxon>Actinomycetota</taxon>
        <taxon>Actinomycetes</taxon>
        <taxon>Mycobacteriales</taxon>
        <taxon>Corynebacteriaceae</taxon>
        <taxon>Corynebacterium</taxon>
    </lineage>
</organism>
<dbReference type="AlphaFoldDB" id="A0A2W5B941"/>
<name>A0A2W5B941_9CORY</name>
<dbReference type="Proteomes" id="UP000249451">
    <property type="component" value="Unassembled WGS sequence"/>
</dbReference>
<reference evidence="1 2" key="1">
    <citation type="submission" date="2017-11" db="EMBL/GenBank/DDBJ databases">
        <title>Infants hospitalized years apart are colonized by the same room-sourced microbial strains.</title>
        <authorList>
            <person name="Brooks B."/>
            <person name="Olm M.R."/>
            <person name="Firek B.A."/>
            <person name="Baker R."/>
            <person name="Thomas B.C."/>
            <person name="Morowitz M.J."/>
            <person name="Banfield J.F."/>
        </authorList>
    </citation>
    <scope>NUCLEOTIDE SEQUENCE [LARGE SCALE GENOMIC DNA]</scope>
    <source>
        <strain evidence="1">S2_012_000_R3_87</strain>
    </source>
</reference>
<evidence type="ECO:0000313" key="1">
    <source>
        <dbReference type="EMBL" id="PZP01110.1"/>
    </source>
</evidence>
<gene>
    <name evidence="1" type="ORF">DI609_04955</name>
</gene>
<accession>A0A2W5B941</accession>
<dbReference type="EMBL" id="QFNY01000092">
    <property type="protein sequence ID" value="PZP01110.1"/>
    <property type="molecule type" value="Genomic_DNA"/>
</dbReference>
<proteinExistence type="predicted"/>